<dbReference type="EMBL" id="LAZR01011933">
    <property type="protein sequence ID" value="KKM52636.1"/>
    <property type="molecule type" value="Genomic_DNA"/>
</dbReference>
<name>A0A0F9LQ13_9ZZZZ</name>
<evidence type="ECO:0000313" key="1">
    <source>
        <dbReference type="EMBL" id="KKM52636.1"/>
    </source>
</evidence>
<proteinExistence type="predicted"/>
<dbReference type="AlphaFoldDB" id="A0A0F9LQ13"/>
<protein>
    <submittedName>
        <fullName evidence="1">Uncharacterized protein</fullName>
    </submittedName>
</protein>
<gene>
    <name evidence="1" type="ORF">LCGC14_1554740</name>
</gene>
<comment type="caution">
    <text evidence="1">The sequence shown here is derived from an EMBL/GenBank/DDBJ whole genome shotgun (WGS) entry which is preliminary data.</text>
</comment>
<sequence length="79" mass="9068">MKNYYDEKEWPNVLGAAFDMLEALDNLENDDGQIPAFLWEKVKNALYKAKTKTKEEPGMAVKVILKEGIEPANISYIEF</sequence>
<organism evidence="1">
    <name type="scientific">marine sediment metagenome</name>
    <dbReference type="NCBI Taxonomy" id="412755"/>
    <lineage>
        <taxon>unclassified sequences</taxon>
        <taxon>metagenomes</taxon>
        <taxon>ecological metagenomes</taxon>
    </lineage>
</organism>
<accession>A0A0F9LQ13</accession>
<reference evidence="1" key="1">
    <citation type="journal article" date="2015" name="Nature">
        <title>Complex archaea that bridge the gap between prokaryotes and eukaryotes.</title>
        <authorList>
            <person name="Spang A."/>
            <person name="Saw J.H."/>
            <person name="Jorgensen S.L."/>
            <person name="Zaremba-Niedzwiedzka K."/>
            <person name="Martijn J."/>
            <person name="Lind A.E."/>
            <person name="van Eijk R."/>
            <person name="Schleper C."/>
            <person name="Guy L."/>
            <person name="Ettema T.J."/>
        </authorList>
    </citation>
    <scope>NUCLEOTIDE SEQUENCE</scope>
</reference>